<keyword evidence="1" id="KW-0812">Transmembrane</keyword>
<evidence type="ECO:0000256" key="1">
    <source>
        <dbReference type="SAM" id="Phobius"/>
    </source>
</evidence>
<keyword evidence="1" id="KW-0472">Membrane</keyword>
<feature type="transmembrane region" description="Helical" evidence="1">
    <location>
        <begin position="337"/>
        <end position="364"/>
    </location>
</feature>
<protein>
    <submittedName>
        <fullName evidence="2">Uncharacterized protein</fullName>
    </submittedName>
</protein>
<gene>
    <name evidence="2" type="ORF">E8E12_006176</name>
</gene>
<sequence length="376" mass="43242">MSDYPLEAIADVDLQNLGKRLWKWQLCSDCDGMPDCKSLTCPWSRRDRIQPVLRRYERLCSYYMPDVVKRPALRRHQDLLNIMRLIQDRPNETKEQLMAQHFVSPSRPIPTSDQERAFNLAVSVLLSLNCGVPNDCADNLEESADSFPWASGLSVTQFVDAAVERGTNGIPSQYLQSFISSELSARQLSSKAGIRFEATDDIRSHLRLDLSSRVVYIFDCTAALEETLSATRQSSQRSILPRALLLEILHTIYKVLFPPGRESKRFAKYLTKRCGFEKNFLRYRIRWYGRDDDPDVDFSYFGERLKELNHELNDPSPRNWFERLFEGGTRSAERKMLMATTIGVIIAVTIGLFGLVIAGFQAWVGYQQWKHPIKDS</sequence>
<evidence type="ECO:0000313" key="3">
    <source>
        <dbReference type="Proteomes" id="UP000758155"/>
    </source>
</evidence>
<organism evidence="2 3">
    <name type="scientific">Didymella heteroderae</name>
    <dbReference type="NCBI Taxonomy" id="1769908"/>
    <lineage>
        <taxon>Eukaryota</taxon>
        <taxon>Fungi</taxon>
        <taxon>Dikarya</taxon>
        <taxon>Ascomycota</taxon>
        <taxon>Pezizomycotina</taxon>
        <taxon>Dothideomycetes</taxon>
        <taxon>Pleosporomycetidae</taxon>
        <taxon>Pleosporales</taxon>
        <taxon>Pleosporineae</taxon>
        <taxon>Didymellaceae</taxon>
        <taxon>Didymella</taxon>
    </lineage>
</organism>
<keyword evidence="1" id="KW-1133">Transmembrane helix</keyword>
<keyword evidence="3" id="KW-1185">Reference proteome</keyword>
<reference evidence="2" key="1">
    <citation type="submission" date="2019-04" db="EMBL/GenBank/DDBJ databases">
        <title>Sequencing of skin fungus with MAO and IRED activity.</title>
        <authorList>
            <person name="Marsaioli A.J."/>
            <person name="Bonatto J.M.C."/>
            <person name="Reis Junior O."/>
        </authorList>
    </citation>
    <scope>NUCLEOTIDE SEQUENCE</scope>
    <source>
        <strain evidence="2">28M1</strain>
    </source>
</reference>
<proteinExistence type="predicted"/>
<dbReference type="Proteomes" id="UP000758155">
    <property type="component" value="Unassembled WGS sequence"/>
</dbReference>
<dbReference type="OrthoDB" id="5428890at2759"/>
<dbReference type="EMBL" id="SWKV01000038">
    <property type="protein sequence ID" value="KAF3038132.1"/>
    <property type="molecule type" value="Genomic_DNA"/>
</dbReference>
<accession>A0A9P4WPR8</accession>
<dbReference type="AlphaFoldDB" id="A0A9P4WPR8"/>
<evidence type="ECO:0000313" key="2">
    <source>
        <dbReference type="EMBL" id="KAF3038132.1"/>
    </source>
</evidence>
<comment type="caution">
    <text evidence="2">The sequence shown here is derived from an EMBL/GenBank/DDBJ whole genome shotgun (WGS) entry which is preliminary data.</text>
</comment>
<name>A0A9P4WPR8_9PLEO</name>